<keyword evidence="1" id="KW-1133">Transmembrane helix</keyword>
<dbReference type="Pfam" id="PF13786">
    <property type="entry name" value="DUF4179"/>
    <property type="match status" value="1"/>
</dbReference>
<evidence type="ECO:0000259" key="2">
    <source>
        <dbReference type="Pfam" id="PF13786"/>
    </source>
</evidence>
<proteinExistence type="predicted"/>
<keyword evidence="1" id="KW-0812">Transmembrane</keyword>
<dbReference type="EMBL" id="RYYR01000013">
    <property type="protein sequence ID" value="RUL51876.1"/>
    <property type="molecule type" value="Genomic_DNA"/>
</dbReference>
<feature type="transmembrane region" description="Helical" evidence="1">
    <location>
        <begin position="56"/>
        <end position="75"/>
    </location>
</feature>
<gene>
    <name evidence="3" type="ORF">EK386_11065</name>
</gene>
<keyword evidence="4" id="KW-1185">Reference proteome</keyword>
<evidence type="ECO:0000313" key="4">
    <source>
        <dbReference type="Proteomes" id="UP000287910"/>
    </source>
</evidence>
<accession>A0A3S0R611</accession>
<evidence type="ECO:0000313" key="3">
    <source>
        <dbReference type="EMBL" id="RUL51876.1"/>
    </source>
</evidence>
<feature type="domain" description="DUF4179" evidence="2">
    <location>
        <begin position="50"/>
        <end position="123"/>
    </location>
</feature>
<protein>
    <submittedName>
        <fullName evidence="3">DUF4030 domain-containing protein</fullName>
    </submittedName>
</protein>
<dbReference type="RefSeq" id="WP_126659232.1">
    <property type="nucleotide sequence ID" value="NZ_RYYR01000013.1"/>
</dbReference>
<keyword evidence="1" id="KW-0472">Membrane</keyword>
<evidence type="ECO:0000256" key="1">
    <source>
        <dbReference type="SAM" id="Phobius"/>
    </source>
</evidence>
<dbReference type="Proteomes" id="UP000287910">
    <property type="component" value="Unassembled WGS sequence"/>
</dbReference>
<name>A0A3S0R611_9BACI</name>
<organism evidence="3 4">
    <name type="scientific">Lysinibacillus antri</name>
    <dbReference type="NCBI Taxonomy" id="2498145"/>
    <lineage>
        <taxon>Bacteria</taxon>
        <taxon>Bacillati</taxon>
        <taxon>Bacillota</taxon>
        <taxon>Bacilli</taxon>
        <taxon>Bacillales</taxon>
        <taxon>Bacillaceae</taxon>
        <taxon>Lysinibacillus</taxon>
    </lineage>
</organism>
<dbReference type="InterPro" id="IPR025436">
    <property type="entry name" value="DUF4179"/>
</dbReference>
<dbReference type="AlphaFoldDB" id="A0A3S0R611"/>
<reference evidence="3 4" key="1">
    <citation type="submission" date="2018-12" db="EMBL/GenBank/DDBJ databases">
        <title>Lysinibacillus antri sp. nov., isolated from a cave soil.</title>
        <authorList>
            <person name="Narsing Rao M.P."/>
            <person name="Zhang H."/>
            <person name="Dong Z.-Y."/>
            <person name="Niu X.-K."/>
            <person name="Zhang K."/>
            <person name="Fang B.-Z."/>
            <person name="Kang Y.-Q."/>
            <person name="Xiao M."/>
            <person name="Li W.-J."/>
        </authorList>
    </citation>
    <scope>NUCLEOTIDE SEQUENCE [LARGE SCALE GENOMIC DNA]</scope>
    <source>
        <strain evidence="3 4">SYSU K30002</strain>
    </source>
</reference>
<comment type="caution">
    <text evidence="3">The sequence shown here is derived from an EMBL/GenBank/DDBJ whole genome shotgun (WGS) entry which is preliminary data.</text>
</comment>
<sequence>MKVDNLLKKGIEKDMEQIKAPLSLYTFAENIKEENMKMAMSVKVTNNAKKKKKRNFKFISAAIVGIGILTGSAFLNPSMAEMASKIPYLGQVFKQKPATQVMYERLLNENYQDIGITETPGDVVNYEVRIKGATEEVNRERENITSIVESILESRGYDNYKITVKANRSEYIPLTEEEKKMTELASILEKELKLKGYDIIGANPFDSEIEIRIPATEMRVEEIKADTFEIAKMNGINKSVKLDIIDTEVSARQNQWMNYLSSIGEGLASKKEFKVTNYGFSYKNQKMKIFIYTSMNQNDSFAKETVVKIKKEIQSFLSSEEVRNSIIGEETYELHITDKKKQDFQF</sequence>